<evidence type="ECO:0000256" key="1">
    <source>
        <dbReference type="SAM" id="MobiDB-lite"/>
    </source>
</evidence>
<gene>
    <name evidence="2" type="ORF">FCC1311_038872</name>
</gene>
<dbReference type="EMBL" id="BEYU01000034">
    <property type="protein sequence ID" value="GBG27664.1"/>
    <property type="molecule type" value="Genomic_DNA"/>
</dbReference>
<organism evidence="2 3">
    <name type="scientific">Hondaea fermentalgiana</name>
    <dbReference type="NCBI Taxonomy" id="2315210"/>
    <lineage>
        <taxon>Eukaryota</taxon>
        <taxon>Sar</taxon>
        <taxon>Stramenopiles</taxon>
        <taxon>Bigyra</taxon>
        <taxon>Labyrinthulomycetes</taxon>
        <taxon>Thraustochytrida</taxon>
        <taxon>Thraustochytriidae</taxon>
        <taxon>Hondaea</taxon>
    </lineage>
</organism>
<comment type="caution">
    <text evidence="2">The sequence shown here is derived from an EMBL/GenBank/DDBJ whole genome shotgun (WGS) entry which is preliminary data.</text>
</comment>
<feature type="region of interest" description="Disordered" evidence="1">
    <location>
        <begin position="626"/>
        <end position="657"/>
    </location>
</feature>
<feature type="region of interest" description="Disordered" evidence="1">
    <location>
        <begin position="670"/>
        <end position="756"/>
    </location>
</feature>
<dbReference type="Proteomes" id="UP000241890">
    <property type="component" value="Unassembled WGS sequence"/>
</dbReference>
<sequence length="975" mass="108324">MDRSDKLEAVDHLHKMAKNLRLMRKSFALLSAAKSRAENIKAVLAALKKGFPQLTMCFVLQALGQNEEFPACDGPARVVACGARRFAMSHWAHSETVLAASQKILTSDRIGANSDLWRISYLLRGALRSSITGCLDCIVVFRDMKRDEGFVLLESVPSKGPVYASDGATRVVLDDRTHPETDVLMPCAQVRAKLRVYEKAQCAALKCLRTGKGPLTDPPRTRAADLVQFSMEDLCLEAQKKSWLAQTCMPILTTSDNGVEPLASLCILSEDPLEGLEIDKLEAAALAVTSTLESACKRFVARRARLAASIELQTKIDARRDERAALQAFSDILSIGVAQNPHQIQQHLSECAVSCLATETLPRIWLREDCATLLRDAKVSSESSSARLVALAENDSNSLEKRDFETAFFEPIVLEDATRILVPLIAQPEGDFLGLVESASPLLRSLEERRETNLHSAGGIAAKRWIVHTMHFANIAADLLRAGLLHRHVDFLQGSLRPGVESIRDRLRQVSQEDGGLAALVPSVRDMQMDGMRVAMRYFVVLARALVGAAGASAFAFDNTLDPTDLHEIHNSGLPDALLTNPDALYLQRRLGNTLVLRAIPTDEAQRLVPDRDFDGDLLGATEARRAANEGKADGAAQEEIRTIHTFSDPRKSQGRDALADELSNLRITASDFANEDDTPIESSKDDDARSPHADDRSTSRSRHYAVQPDHAQLHDNASQDKLKDEKDEEMEEGKTYEDEKEEDEEGDEQVVDSQSSSAVNLLDSLICGVEHQCTRHRPSVSVRIRQSEIEADMALRQRRFWNARAGAILQLSRFRVPHETEVGSPSETDLSEEEKAKIRMAKLKEETADGVVPDARKFVRLAVKRFIEDETLRQDRERQTKLHRRKENRDWATMVANTDVQARLLAPSDGSARGSRLSFKVSPRRRSGIRQNSFVLRRRGNFDAVDEDLNAIKEDSKASKLAMQKMNMLMTKDA</sequence>
<dbReference type="AlphaFoldDB" id="A0A2R5GIG3"/>
<evidence type="ECO:0000313" key="3">
    <source>
        <dbReference type="Proteomes" id="UP000241890"/>
    </source>
</evidence>
<name>A0A2R5GIG3_9STRA</name>
<evidence type="ECO:0000313" key="2">
    <source>
        <dbReference type="EMBL" id="GBG27664.1"/>
    </source>
</evidence>
<protein>
    <submittedName>
        <fullName evidence="2">Uncharacterized protein</fullName>
    </submittedName>
</protein>
<feature type="compositionally biased region" description="Acidic residues" evidence="1">
    <location>
        <begin position="739"/>
        <end position="751"/>
    </location>
</feature>
<proteinExistence type="predicted"/>
<keyword evidence="3" id="KW-1185">Reference proteome</keyword>
<feature type="compositionally biased region" description="Basic and acidic residues" evidence="1">
    <location>
        <begin position="712"/>
        <end position="726"/>
    </location>
</feature>
<feature type="compositionally biased region" description="Basic and acidic residues" evidence="1">
    <location>
        <begin position="683"/>
        <end position="699"/>
    </location>
</feature>
<accession>A0A2R5GIG3</accession>
<reference evidence="2 3" key="1">
    <citation type="submission" date="2017-12" db="EMBL/GenBank/DDBJ databases">
        <title>Sequencing, de novo assembly and annotation of complete genome of a new Thraustochytrid species, strain FCC1311.</title>
        <authorList>
            <person name="Sedici K."/>
            <person name="Godart F."/>
            <person name="Aiese Cigliano R."/>
            <person name="Sanseverino W."/>
            <person name="Barakat M."/>
            <person name="Ortet P."/>
            <person name="Marechal E."/>
            <person name="Cagnac O."/>
            <person name="Amato A."/>
        </authorList>
    </citation>
    <scope>NUCLEOTIDE SEQUENCE [LARGE SCALE GENOMIC DNA]</scope>
</reference>
<dbReference type="InParanoid" id="A0A2R5GIG3"/>